<accession>A0A0A1YYQ6</accession>
<gene>
    <name evidence="1" type="ORF">K814_0121195</name>
</gene>
<sequence length="77" mass="8179">MNKIVPDPPPAFTVHHDLSFEDALAQICDLLRCAAATAAGTTQALSSNQRHMAGATEHLINSARTLADRALDCLHTA</sequence>
<comment type="caution">
    <text evidence="1">The sequence shown here is derived from an EMBL/GenBank/DDBJ whole genome shotgun (WGS) entry which is preliminary data.</text>
</comment>
<dbReference type="AlphaFoldDB" id="A0A0A1YYQ6"/>
<dbReference type="OrthoDB" id="6991494at2"/>
<evidence type="ECO:0000313" key="2">
    <source>
        <dbReference type="Proteomes" id="UP000030060"/>
    </source>
</evidence>
<reference evidence="1 2" key="1">
    <citation type="journal article" date="2013" name="Genome Announc.">
        <title>Draft Genome Sequence of Pseudomonas fluorescens LMG 5329, a White Line-Inducing Principle-Producing Bioindicator for the Mushroom Pathogen Pseudomonas tolaasii.</title>
        <authorList>
            <person name="Ghequire M.G."/>
            <person name="Rokni-Zadeh H."/>
            <person name="Zarrineh P."/>
            <person name="De Mot R."/>
        </authorList>
    </citation>
    <scope>NUCLEOTIDE SEQUENCE [LARGE SCALE GENOMIC DNA]</scope>
    <source>
        <strain evidence="1 2">LMG 5329</strain>
    </source>
</reference>
<evidence type="ECO:0008006" key="3">
    <source>
        <dbReference type="Google" id="ProtNLM"/>
    </source>
</evidence>
<proteinExistence type="predicted"/>
<protein>
    <recommendedName>
        <fullName evidence="3">DUF3077 domain-containing protein</fullName>
    </recommendedName>
</protein>
<organism evidence="1 2">
    <name type="scientific">Pseudomonas fluorescens LMG 5329</name>
    <dbReference type="NCBI Taxonomy" id="1324332"/>
    <lineage>
        <taxon>Bacteria</taxon>
        <taxon>Pseudomonadati</taxon>
        <taxon>Pseudomonadota</taxon>
        <taxon>Gammaproteobacteria</taxon>
        <taxon>Pseudomonadales</taxon>
        <taxon>Pseudomonadaceae</taxon>
        <taxon>Pseudomonas</taxon>
    </lineage>
</organism>
<dbReference type="Proteomes" id="UP000030060">
    <property type="component" value="Unassembled WGS sequence"/>
</dbReference>
<dbReference type="RefSeq" id="WP_038848734.1">
    <property type="nucleotide sequence ID" value="NZ_ASGY01000160.1"/>
</dbReference>
<name>A0A0A1YYQ6_PSEFL</name>
<dbReference type="EMBL" id="ASGY01000160">
    <property type="protein sequence ID" value="KGE65981.1"/>
    <property type="molecule type" value="Genomic_DNA"/>
</dbReference>
<dbReference type="Pfam" id="PF19619">
    <property type="entry name" value="DUF6124"/>
    <property type="match status" value="1"/>
</dbReference>
<evidence type="ECO:0000313" key="1">
    <source>
        <dbReference type="EMBL" id="KGE65981.1"/>
    </source>
</evidence>